<dbReference type="SUPFAM" id="SSF64356">
    <property type="entry name" value="SNARE-like"/>
    <property type="match status" value="1"/>
</dbReference>
<evidence type="ECO:0000313" key="7">
    <source>
        <dbReference type="EMBL" id="KAL3232568.1"/>
    </source>
</evidence>
<evidence type="ECO:0000256" key="6">
    <source>
        <dbReference type="RuleBase" id="RU366065"/>
    </source>
</evidence>
<comment type="subunit">
    <text evidence="6">Part of the multisubunit transport protein particle (TRAPP) complex.</text>
</comment>
<evidence type="ECO:0000256" key="4">
    <source>
        <dbReference type="ARBA" id="ARBA00023034"/>
    </source>
</evidence>
<dbReference type="InterPro" id="IPR007233">
    <property type="entry name" value="TRAPPC"/>
</dbReference>
<accession>A0ABR4NV52</accession>
<comment type="similarity">
    <text evidence="5">Belongs to the TRAPP small subunits family. BET5 subfamily.</text>
</comment>
<dbReference type="PANTHER" id="PTHR23249:SF16">
    <property type="entry name" value="TRAFFICKING PROTEIN PARTICLE COMPLEX SUBUNIT 1"/>
    <property type="match status" value="1"/>
</dbReference>
<dbReference type="Gene3D" id="3.30.450.70">
    <property type="match status" value="1"/>
</dbReference>
<proteinExistence type="inferred from homology"/>
<evidence type="ECO:0000313" key="8">
    <source>
        <dbReference type="Proteomes" id="UP001623330"/>
    </source>
</evidence>
<comment type="subcellular location">
    <subcellularLocation>
        <location evidence="6">Endoplasmic reticulum</location>
    </subcellularLocation>
    <subcellularLocation>
        <location evidence="6">Golgi apparatus</location>
        <location evidence="6">cis-Golgi network</location>
    </subcellularLocation>
</comment>
<dbReference type="Pfam" id="PF04099">
    <property type="entry name" value="Sybindin"/>
    <property type="match status" value="1"/>
</dbReference>
<name>A0ABR4NV52_9SACH</name>
<sequence length="159" mass="18398">MGIYSFWIFDRHCNCIFDREWTLLSNASSGTINSKQNDETGKLLYGMVYSLRTITQKLSHGVMKNEIRTIATGKYLVHIYCTASGLWFVLLSDFRQQSYSQVLQYIHSHIYMKYVACNLLSPIDFAENENETRGQGFRKINNRNFINSLEGFLAPMVAK</sequence>
<dbReference type="EMBL" id="JBEVYD010000005">
    <property type="protein sequence ID" value="KAL3232568.1"/>
    <property type="molecule type" value="Genomic_DNA"/>
</dbReference>
<keyword evidence="4 6" id="KW-0333">Golgi apparatus</keyword>
<dbReference type="Proteomes" id="UP001623330">
    <property type="component" value="Unassembled WGS sequence"/>
</dbReference>
<dbReference type="CDD" id="cd14855">
    <property type="entry name" value="TRAPPC1_MUM2"/>
    <property type="match status" value="1"/>
</dbReference>
<evidence type="ECO:0000256" key="1">
    <source>
        <dbReference type="ARBA" id="ARBA00022448"/>
    </source>
</evidence>
<reference evidence="7 8" key="1">
    <citation type="submission" date="2024-05" db="EMBL/GenBank/DDBJ databases">
        <title>Long read based assembly of the Candida bracarensis genome reveals expanded adhesin content.</title>
        <authorList>
            <person name="Marcet-Houben M."/>
            <person name="Ksiezopolska E."/>
            <person name="Gabaldon T."/>
        </authorList>
    </citation>
    <scope>NUCLEOTIDE SEQUENCE [LARGE SCALE GENOMIC DNA]</scope>
    <source>
        <strain evidence="7 8">CBM6</strain>
    </source>
</reference>
<comment type="caution">
    <text evidence="7">The sequence shown here is derived from an EMBL/GenBank/DDBJ whole genome shotgun (WGS) entry which is preliminary data.</text>
</comment>
<gene>
    <name evidence="7" type="ORF">RNJ44_04484</name>
</gene>
<evidence type="ECO:0000256" key="5">
    <source>
        <dbReference type="ARBA" id="ARBA00038167"/>
    </source>
</evidence>
<keyword evidence="2 6" id="KW-0256">Endoplasmic reticulum</keyword>
<keyword evidence="3 6" id="KW-0931">ER-Golgi transport</keyword>
<dbReference type="SMART" id="SM01399">
    <property type="entry name" value="Sybindin"/>
    <property type="match status" value="1"/>
</dbReference>
<evidence type="ECO:0000256" key="3">
    <source>
        <dbReference type="ARBA" id="ARBA00022892"/>
    </source>
</evidence>
<organism evidence="7 8">
    <name type="scientific">Nakaseomyces bracarensis</name>
    <dbReference type="NCBI Taxonomy" id="273131"/>
    <lineage>
        <taxon>Eukaryota</taxon>
        <taxon>Fungi</taxon>
        <taxon>Dikarya</taxon>
        <taxon>Ascomycota</taxon>
        <taxon>Saccharomycotina</taxon>
        <taxon>Saccharomycetes</taxon>
        <taxon>Saccharomycetales</taxon>
        <taxon>Saccharomycetaceae</taxon>
        <taxon>Nakaseomyces</taxon>
    </lineage>
</organism>
<keyword evidence="1 6" id="KW-0813">Transport</keyword>
<dbReference type="InterPro" id="IPR011012">
    <property type="entry name" value="Longin-like_dom_sf"/>
</dbReference>
<dbReference type="PANTHER" id="PTHR23249">
    <property type="entry name" value="TRAFFICKING PROTEIN PARTICLE COMPLEX SUBUNIT"/>
    <property type="match status" value="1"/>
</dbReference>
<protein>
    <recommendedName>
        <fullName evidence="6">Trafficking protein particle complex subunit</fullName>
    </recommendedName>
</protein>
<evidence type="ECO:0000256" key="2">
    <source>
        <dbReference type="ARBA" id="ARBA00022824"/>
    </source>
</evidence>
<keyword evidence="8" id="KW-1185">Reference proteome</keyword>